<dbReference type="Pfam" id="PF16575">
    <property type="entry name" value="CLP1_P"/>
    <property type="match status" value="1"/>
</dbReference>
<dbReference type="GO" id="GO:0005524">
    <property type="term" value="F:ATP binding"/>
    <property type="evidence" value="ECO:0007669"/>
    <property type="project" value="UniProtKB-KW"/>
</dbReference>
<protein>
    <recommendedName>
        <fullName evidence="5">Clp1 P-loop domain-containing protein</fullName>
    </recommendedName>
</protein>
<dbReference type="SUPFAM" id="SSF52540">
    <property type="entry name" value="P-loop containing nucleoside triphosphate hydrolases"/>
    <property type="match status" value="1"/>
</dbReference>
<evidence type="ECO:0000259" key="5">
    <source>
        <dbReference type="Pfam" id="PF16575"/>
    </source>
</evidence>
<dbReference type="GO" id="GO:0006396">
    <property type="term" value="P:RNA processing"/>
    <property type="evidence" value="ECO:0007669"/>
    <property type="project" value="InterPro"/>
</dbReference>
<feature type="non-terminal residue" evidence="6">
    <location>
        <position position="1"/>
    </location>
</feature>
<gene>
    <name evidence="6" type="ORF">S01H4_36550</name>
</gene>
<reference evidence="6" key="1">
    <citation type="journal article" date="2014" name="Front. Microbiol.">
        <title>High frequency of phylogenetically diverse reductive dehalogenase-homologous genes in deep subseafloor sedimentary metagenomes.</title>
        <authorList>
            <person name="Kawai M."/>
            <person name="Futagami T."/>
            <person name="Toyoda A."/>
            <person name="Takaki Y."/>
            <person name="Nishi S."/>
            <person name="Hori S."/>
            <person name="Arai W."/>
            <person name="Tsubouchi T."/>
            <person name="Morono Y."/>
            <person name="Uchiyama I."/>
            <person name="Ito T."/>
            <person name="Fujiyama A."/>
            <person name="Inagaki F."/>
            <person name="Takami H."/>
        </authorList>
    </citation>
    <scope>NUCLEOTIDE SEQUENCE</scope>
    <source>
        <strain evidence="6">Expedition CK06-06</strain>
    </source>
</reference>
<evidence type="ECO:0000256" key="3">
    <source>
        <dbReference type="ARBA" id="ARBA00022777"/>
    </source>
</evidence>
<dbReference type="GO" id="GO:0051731">
    <property type="term" value="F:polynucleotide 5'-hydroxyl-kinase activity"/>
    <property type="evidence" value="ECO:0007669"/>
    <property type="project" value="InterPro"/>
</dbReference>
<comment type="caution">
    <text evidence="6">The sequence shown here is derived from an EMBL/GenBank/DDBJ whole genome shotgun (WGS) entry which is preliminary data.</text>
</comment>
<keyword evidence="2" id="KW-0547">Nucleotide-binding</keyword>
<evidence type="ECO:0000256" key="4">
    <source>
        <dbReference type="ARBA" id="ARBA00022840"/>
    </source>
</evidence>
<dbReference type="EMBL" id="BART01019553">
    <property type="protein sequence ID" value="GAG93271.1"/>
    <property type="molecule type" value="Genomic_DNA"/>
</dbReference>
<dbReference type="PANTHER" id="PTHR12755:SF3">
    <property type="entry name" value="POLYNUCLEOTIDE 5'-HYDROXYL-KINASE NOL9"/>
    <property type="match status" value="1"/>
</dbReference>
<organism evidence="6">
    <name type="scientific">marine sediment metagenome</name>
    <dbReference type="NCBI Taxonomy" id="412755"/>
    <lineage>
        <taxon>unclassified sequences</taxon>
        <taxon>metagenomes</taxon>
        <taxon>ecological metagenomes</taxon>
    </lineage>
</organism>
<feature type="domain" description="Clp1 P-loop" evidence="5">
    <location>
        <begin position="40"/>
        <end position="209"/>
    </location>
</feature>
<dbReference type="AlphaFoldDB" id="X1DA21"/>
<name>X1DA21_9ZZZZ</name>
<keyword evidence="1" id="KW-0808">Transferase</keyword>
<dbReference type="PANTHER" id="PTHR12755">
    <property type="entry name" value="CLEAVAGE/POLYADENYLATION FACTOR IA SUBUNIT CLP1P"/>
    <property type="match status" value="1"/>
</dbReference>
<dbReference type="Gene3D" id="3.40.50.300">
    <property type="entry name" value="P-loop containing nucleotide triphosphate hydrolases"/>
    <property type="match status" value="1"/>
</dbReference>
<sequence length="279" mass="32506">FIEENSIPDTWIDIKDSLIKMIRNNEGKGQPIKIMVLGISSGKTTIIKYLANNFLRESFTGGYLDSDLGQQIMYLPTTISIGEIKGSVISSENIHPEDTVFIGATFPKENYKFIVSQSCRNLIDEYIKRHKNTDFILIDTDGWIKTEAGIIYKSFFIEIVDPDVIIVFHDDTVEELKILEKHAVKTRKDRKLHLIKEDNRYFYEKTKDERRFLRQSQFAKILESYRKITISISQNDIQFVKTDYDPDTKQSVEKTIEMQDLITLPYHYVIISLLDENSK</sequence>
<dbReference type="InterPro" id="IPR045116">
    <property type="entry name" value="Clp1/Grc3"/>
</dbReference>
<dbReference type="InterPro" id="IPR032319">
    <property type="entry name" value="CLP1_P"/>
</dbReference>
<keyword evidence="4" id="KW-0067">ATP-binding</keyword>
<evidence type="ECO:0000313" key="6">
    <source>
        <dbReference type="EMBL" id="GAG93271.1"/>
    </source>
</evidence>
<evidence type="ECO:0000256" key="2">
    <source>
        <dbReference type="ARBA" id="ARBA00022741"/>
    </source>
</evidence>
<accession>X1DA21</accession>
<keyword evidence="3" id="KW-0418">Kinase</keyword>
<evidence type="ECO:0000256" key="1">
    <source>
        <dbReference type="ARBA" id="ARBA00022679"/>
    </source>
</evidence>
<dbReference type="InterPro" id="IPR027417">
    <property type="entry name" value="P-loop_NTPase"/>
</dbReference>
<proteinExistence type="predicted"/>